<dbReference type="EMBL" id="CP011366">
    <property type="protein sequence ID" value="AKG74628.1"/>
    <property type="molecule type" value="Genomic_DNA"/>
</dbReference>
<keyword evidence="3" id="KW-1185">Reference proteome</keyword>
<dbReference type="Proteomes" id="UP000183090">
    <property type="component" value="Unassembled WGS sequence"/>
</dbReference>
<organism evidence="2 4">
    <name type="scientific">Salinicoccus halodurans</name>
    <dbReference type="NCBI Taxonomy" id="407035"/>
    <lineage>
        <taxon>Bacteria</taxon>
        <taxon>Bacillati</taxon>
        <taxon>Bacillota</taxon>
        <taxon>Bacilli</taxon>
        <taxon>Bacillales</taxon>
        <taxon>Staphylococcaceae</taxon>
        <taxon>Salinicoccus</taxon>
    </lineage>
</organism>
<protein>
    <submittedName>
        <fullName evidence="2">Uncharacterized protein</fullName>
    </submittedName>
</protein>
<evidence type="ECO:0000313" key="3">
    <source>
        <dbReference type="Proteomes" id="UP000034029"/>
    </source>
</evidence>
<evidence type="ECO:0000313" key="4">
    <source>
        <dbReference type="Proteomes" id="UP000183090"/>
    </source>
</evidence>
<dbReference type="KEGG" id="shv:AAT16_10750"/>
<gene>
    <name evidence="1" type="ORF">AAT16_10750</name>
    <name evidence="2" type="ORF">SAMN05216235_2302</name>
</gene>
<evidence type="ECO:0000313" key="2">
    <source>
        <dbReference type="EMBL" id="SFK89055.1"/>
    </source>
</evidence>
<dbReference type="EMBL" id="FOTB01000005">
    <property type="protein sequence ID" value="SFK89055.1"/>
    <property type="molecule type" value="Genomic_DNA"/>
</dbReference>
<reference evidence="1 3" key="1">
    <citation type="journal article" date="2015" name="Int. J. Syst. Evol. Microbiol.">
        <title>Complete genome sequence of Salinicoccus halodurans H3B36, isolated from the Qaidam Basin in China.</title>
        <authorList>
            <person name="Jiang K."/>
            <person name="Xue Y."/>
            <person name="Ma Y."/>
        </authorList>
    </citation>
    <scope>NUCLEOTIDE SEQUENCE [LARGE SCALE GENOMIC DNA]</scope>
    <source>
        <strain evidence="1 3">H3B36</strain>
    </source>
</reference>
<accession>A0A0F7HMB5</accession>
<proteinExistence type="predicted"/>
<dbReference type="AlphaFoldDB" id="A0A0F7HMB5"/>
<sequence>MSEIMKKIVIGLINTPGLAEDMIEDISRELSGFLHDAVEEETAWHFEYKTDPLTSSAEYIREIFDKAESIKNNNNTVTGIGSALKILTKINSAT</sequence>
<evidence type="ECO:0000313" key="1">
    <source>
        <dbReference type="EMBL" id="AKG74628.1"/>
    </source>
</evidence>
<name>A0A0F7HMB5_9STAP</name>
<dbReference type="Proteomes" id="UP000034029">
    <property type="component" value="Chromosome"/>
</dbReference>
<reference evidence="3" key="2">
    <citation type="submission" date="2015-04" db="EMBL/GenBank/DDBJ databases">
        <title>Complete genome sequence of Salinicoccus halodurans strain H3B36, isolated from the Qaidam basin of China.</title>
        <authorList>
            <person name="Ma Y."/>
            <person name="Jiang K."/>
            <person name="Xue Y."/>
        </authorList>
    </citation>
    <scope>NUCLEOTIDE SEQUENCE [LARGE SCALE GENOMIC DNA]</scope>
    <source>
        <strain evidence="3">H3B36</strain>
    </source>
</reference>
<reference evidence="2 4" key="3">
    <citation type="submission" date="2016-10" db="EMBL/GenBank/DDBJ databases">
        <authorList>
            <person name="Varghese N."/>
            <person name="Submissions S."/>
        </authorList>
    </citation>
    <scope>NUCLEOTIDE SEQUENCE [LARGE SCALE GENOMIC DNA]</scope>
    <source>
        <strain evidence="2 4">CGMCC 1.6501</strain>
    </source>
</reference>